<comment type="caution">
    <text evidence="18">The sequence shown here is derived from an EMBL/GenBank/DDBJ whole genome shotgun (WGS) entry which is preliminary data.</text>
</comment>
<evidence type="ECO:0000256" key="12">
    <source>
        <dbReference type="ARBA" id="ARBA00023316"/>
    </source>
</evidence>
<evidence type="ECO:0000256" key="4">
    <source>
        <dbReference type="ARBA" id="ARBA00022676"/>
    </source>
</evidence>
<organism evidence="18 19">
    <name type="scientific">Enterococcus camelliae</name>
    <dbReference type="NCBI Taxonomy" id="453959"/>
    <lineage>
        <taxon>Bacteria</taxon>
        <taxon>Bacillati</taxon>
        <taxon>Bacillota</taxon>
        <taxon>Bacilli</taxon>
        <taxon>Lactobacillales</taxon>
        <taxon>Enterococcaceae</taxon>
        <taxon>Enterococcus</taxon>
    </lineage>
</organism>
<keyword evidence="2" id="KW-0378">Hydrolase</keyword>
<evidence type="ECO:0000256" key="14">
    <source>
        <dbReference type="ARBA" id="ARBA00049902"/>
    </source>
</evidence>
<keyword evidence="10 16" id="KW-0472">Membrane</keyword>
<evidence type="ECO:0000256" key="6">
    <source>
        <dbReference type="ARBA" id="ARBA00022692"/>
    </source>
</evidence>
<evidence type="ECO:0000313" key="18">
    <source>
        <dbReference type="EMBL" id="MFD2729448.1"/>
    </source>
</evidence>
<keyword evidence="7" id="KW-0133">Cell shape</keyword>
<name>A0ABW5TJY2_9ENTE</name>
<evidence type="ECO:0000256" key="9">
    <source>
        <dbReference type="ARBA" id="ARBA00022989"/>
    </source>
</evidence>
<protein>
    <submittedName>
        <fullName evidence="18">Transglycosylase domain-containing protein</fullName>
    </submittedName>
</protein>
<dbReference type="InterPro" id="IPR036950">
    <property type="entry name" value="PBP_transglycosylase"/>
</dbReference>
<keyword evidence="9 16" id="KW-1133">Transmembrane helix</keyword>
<evidence type="ECO:0000256" key="16">
    <source>
        <dbReference type="SAM" id="Phobius"/>
    </source>
</evidence>
<reference evidence="19" key="1">
    <citation type="journal article" date="2019" name="Int. J. Syst. Evol. Microbiol.">
        <title>The Global Catalogue of Microorganisms (GCM) 10K type strain sequencing project: providing services to taxonomists for standard genome sequencing and annotation.</title>
        <authorList>
            <consortium name="The Broad Institute Genomics Platform"/>
            <consortium name="The Broad Institute Genome Sequencing Center for Infectious Disease"/>
            <person name="Wu L."/>
            <person name="Ma J."/>
        </authorList>
    </citation>
    <scope>NUCLEOTIDE SEQUENCE [LARGE SCALE GENOMIC DNA]</scope>
    <source>
        <strain evidence="19">TISTR 932</strain>
    </source>
</reference>
<dbReference type="Proteomes" id="UP001597427">
    <property type="component" value="Unassembled WGS sequence"/>
</dbReference>
<dbReference type="SUPFAM" id="SSF56601">
    <property type="entry name" value="beta-lactamase/transpeptidase-like"/>
    <property type="match status" value="1"/>
</dbReference>
<dbReference type="PANTHER" id="PTHR32282:SF32">
    <property type="entry name" value="PENICILLIN-BINDING PROTEIN 2A"/>
    <property type="match status" value="1"/>
</dbReference>
<sequence>MTFLAQKSRNKLKKSSSATHGALFYLNVVVRVIQSLFLLVVSLGVMAGAFGLGIGAGYFAYLVEDTQLPTKEKMAAELGNLSQTSLLTYADNSTIATVNSDLQRTMVASDKISDLLKKAIVSTEDENFYQHQGYVPKAVLRALVSEVTGIGSSGGSTLTQQLVKQQMLTDETTFKRKANEIILAHLVDKNFSKDQILTMYLNVSPFGRNNKGENIAGVQEAAKGIFGVDASQLNLAQSAFIAGLPQSPISYSPYNNDGTIKKDVSLGLKRKDFVLFSMYRNKTISQKEYDEAKAYDLKKDFLPQAAANTNEQSFLYYAVMDQAKAVLGEKLANEAKISKKEYAKEEVKDAYETLAEQKLTNGGYTIHSTIDKTIYQAMQDAAITYGYQLDDGNGTVEVGNVLLDNQTGRIIGFVGGRDYATNQFNHAFSAERQAGSAIKPALVYGPAIDLGLIGTETRVSNYPTTWGGSSTDSNEPVVNATPYNMNTFQTVREAISWSNNIPAYQIYQNTLNKEGSSSYVYDHYLSKMNYPDVEQWSYPSAPLGVVDLTVLEQTGGFQALANGGVYQKAYMISSITDSSGKPIYEHKEDPVQVYSKAAASIMNDLMRSVLTSEITSKYRPLLTQLNPTLASADWVGKTGTTNDYKDSWLVVSTPSITLSSWTGHDDGTPSDEGASLRQATYMANLANAIYLSSPETIDVAAKFSLDSSVKKETVNTFTGEKNIRSITINGTTYALPSATTTSYWAKTGASDTQFKFGIGGTDSNYLNYWQKGASVTKKSNNDATGSSSSKEEKKDAESSSSSNEKNN</sequence>
<evidence type="ECO:0000256" key="3">
    <source>
        <dbReference type="ARBA" id="ARBA00022670"/>
    </source>
</evidence>
<dbReference type="InterPro" id="IPR050396">
    <property type="entry name" value="Glycosyltr_51/Transpeptidase"/>
</dbReference>
<accession>A0ABW5TJY2</accession>
<feature type="compositionally biased region" description="Polar residues" evidence="15">
    <location>
        <begin position="776"/>
        <end position="785"/>
    </location>
</feature>
<evidence type="ECO:0000256" key="10">
    <source>
        <dbReference type="ARBA" id="ARBA00023136"/>
    </source>
</evidence>
<dbReference type="InterPro" id="IPR023346">
    <property type="entry name" value="Lysozyme-like_dom_sf"/>
</dbReference>
<keyword evidence="11" id="KW-0511">Multifunctional enzyme</keyword>
<evidence type="ECO:0000259" key="17">
    <source>
        <dbReference type="Pfam" id="PF00912"/>
    </source>
</evidence>
<evidence type="ECO:0000256" key="2">
    <source>
        <dbReference type="ARBA" id="ARBA00022645"/>
    </source>
</evidence>
<keyword evidence="1" id="KW-1003">Cell membrane</keyword>
<dbReference type="InterPro" id="IPR001264">
    <property type="entry name" value="Glyco_trans_51"/>
</dbReference>
<evidence type="ECO:0000256" key="1">
    <source>
        <dbReference type="ARBA" id="ARBA00022475"/>
    </source>
</evidence>
<dbReference type="EMBL" id="JBHUMO010000051">
    <property type="protein sequence ID" value="MFD2729448.1"/>
    <property type="molecule type" value="Genomic_DNA"/>
</dbReference>
<feature type="compositionally biased region" description="Low complexity" evidence="15">
    <location>
        <begin position="798"/>
        <end position="807"/>
    </location>
</feature>
<dbReference type="Gene3D" id="1.10.3810.10">
    <property type="entry name" value="Biosynthetic peptidoglycan transglycosylase-like"/>
    <property type="match status" value="1"/>
</dbReference>
<keyword evidence="3" id="KW-0645">Protease</keyword>
<evidence type="ECO:0000313" key="19">
    <source>
        <dbReference type="Proteomes" id="UP001597427"/>
    </source>
</evidence>
<evidence type="ECO:0000256" key="7">
    <source>
        <dbReference type="ARBA" id="ARBA00022960"/>
    </source>
</evidence>
<keyword evidence="2" id="KW-0121">Carboxypeptidase</keyword>
<keyword evidence="6 16" id="KW-0812">Transmembrane</keyword>
<dbReference type="RefSeq" id="WP_379981813.1">
    <property type="nucleotide sequence ID" value="NZ_JBHUMO010000051.1"/>
</dbReference>
<proteinExistence type="predicted"/>
<evidence type="ECO:0000256" key="13">
    <source>
        <dbReference type="ARBA" id="ARBA00034000"/>
    </source>
</evidence>
<evidence type="ECO:0000256" key="8">
    <source>
        <dbReference type="ARBA" id="ARBA00022984"/>
    </source>
</evidence>
<feature type="domain" description="Glycosyl transferase family 51" evidence="17">
    <location>
        <begin position="93"/>
        <end position="267"/>
    </location>
</feature>
<keyword evidence="8" id="KW-0573">Peptidoglycan synthesis</keyword>
<keyword evidence="4" id="KW-0328">Glycosyltransferase</keyword>
<feature type="region of interest" description="Disordered" evidence="15">
    <location>
        <begin position="775"/>
        <end position="807"/>
    </location>
</feature>
<dbReference type="Gene3D" id="3.40.710.10">
    <property type="entry name" value="DD-peptidase/beta-lactamase superfamily"/>
    <property type="match status" value="1"/>
</dbReference>
<gene>
    <name evidence="18" type="ORF">ACFSR0_08435</name>
</gene>
<dbReference type="Pfam" id="PF00912">
    <property type="entry name" value="Transgly"/>
    <property type="match status" value="1"/>
</dbReference>
<dbReference type="PANTHER" id="PTHR32282">
    <property type="entry name" value="BINDING PROTEIN TRANSPEPTIDASE, PUTATIVE-RELATED"/>
    <property type="match status" value="1"/>
</dbReference>
<dbReference type="InterPro" id="IPR012338">
    <property type="entry name" value="Beta-lactam/transpept-like"/>
</dbReference>
<dbReference type="SUPFAM" id="SSF53955">
    <property type="entry name" value="Lysozyme-like"/>
    <property type="match status" value="1"/>
</dbReference>
<keyword evidence="12" id="KW-0961">Cell wall biogenesis/degradation</keyword>
<feature type="transmembrane region" description="Helical" evidence="16">
    <location>
        <begin position="36"/>
        <end position="61"/>
    </location>
</feature>
<keyword evidence="19" id="KW-1185">Reference proteome</keyword>
<evidence type="ECO:0000256" key="11">
    <source>
        <dbReference type="ARBA" id="ARBA00023268"/>
    </source>
</evidence>
<evidence type="ECO:0000256" key="5">
    <source>
        <dbReference type="ARBA" id="ARBA00022679"/>
    </source>
</evidence>
<evidence type="ECO:0000256" key="15">
    <source>
        <dbReference type="SAM" id="MobiDB-lite"/>
    </source>
</evidence>
<comment type="catalytic activity">
    <reaction evidence="14">
        <text>[GlcNAc-(1-&gt;4)-Mur2Ac(oyl-L-Ala-gamma-D-Glu-L-Lys-D-Ala-D-Ala)](n)-di-trans,octa-cis-undecaprenyl diphosphate + beta-D-GlcNAc-(1-&gt;4)-Mur2Ac(oyl-L-Ala-gamma-D-Glu-L-Lys-D-Ala-D-Ala)-di-trans,octa-cis-undecaprenyl diphosphate = [GlcNAc-(1-&gt;4)-Mur2Ac(oyl-L-Ala-gamma-D-Glu-L-Lys-D-Ala-D-Ala)](n+1)-di-trans,octa-cis-undecaprenyl diphosphate + di-trans,octa-cis-undecaprenyl diphosphate + H(+)</text>
        <dbReference type="Rhea" id="RHEA:23708"/>
        <dbReference type="Rhea" id="RHEA-COMP:9602"/>
        <dbReference type="Rhea" id="RHEA-COMP:9603"/>
        <dbReference type="ChEBI" id="CHEBI:15378"/>
        <dbReference type="ChEBI" id="CHEBI:58405"/>
        <dbReference type="ChEBI" id="CHEBI:60033"/>
        <dbReference type="ChEBI" id="CHEBI:78435"/>
        <dbReference type="EC" id="2.4.99.28"/>
    </reaction>
</comment>
<keyword evidence="5" id="KW-0808">Transferase</keyword>
<dbReference type="Gene3D" id="3.40.50.12800">
    <property type="match status" value="1"/>
</dbReference>
<comment type="catalytic activity">
    <reaction evidence="13">
        <text>Preferential cleavage: (Ac)2-L-Lys-D-Ala-|-D-Ala. Also transpeptidation of peptidyl-alanyl moieties that are N-acyl substituents of D-alanine.</text>
        <dbReference type="EC" id="3.4.16.4"/>
    </reaction>
</comment>